<gene>
    <name evidence="1" type="ORF">PPRIM_AZ9-3.1.T1250110</name>
</gene>
<evidence type="ECO:0000313" key="1">
    <source>
        <dbReference type="EMBL" id="CAD8104867.1"/>
    </source>
</evidence>
<dbReference type="Proteomes" id="UP000688137">
    <property type="component" value="Unassembled WGS sequence"/>
</dbReference>
<dbReference type="AlphaFoldDB" id="A0A8S1PND1"/>
<proteinExistence type="predicted"/>
<dbReference type="EMBL" id="CAJJDM010000128">
    <property type="protein sequence ID" value="CAD8104867.1"/>
    <property type="molecule type" value="Genomic_DNA"/>
</dbReference>
<name>A0A8S1PND1_PARPR</name>
<keyword evidence="2" id="KW-1185">Reference proteome</keyword>
<protein>
    <submittedName>
        <fullName evidence="1">Uncharacterized protein</fullName>
    </submittedName>
</protein>
<accession>A0A8S1PND1</accession>
<organism evidence="1 2">
    <name type="scientific">Paramecium primaurelia</name>
    <dbReference type="NCBI Taxonomy" id="5886"/>
    <lineage>
        <taxon>Eukaryota</taxon>
        <taxon>Sar</taxon>
        <taxon>Alveolata</taxon>
        <taxon>Ciliophora</taxon>
        <taxon>Intramacronucleata</taxon>
        <taxon>Oligohymenophorea</taxon>
        <taxon>Peniculida</taxon>
        <taxon>Parameciidae</taxon>
        <taxon>Paramecium</taxon>
    </lineage>
</organism>
<evidence type="ECO:0000313" key="2">
    <source>
        <dbReference type="Proteomes" id="UP000688137"/>
    </source>
</evidence>
<comment type="caution">
    <text evidence="1">The sequence shown here is derived from an EMBL/GenBank/DDBJ whole genome shotgun (WGS) entry which is preliminary data.</text>
</comment>
<sequence>MVLLIIINQLDITKILDQLQGRLQTCLIIIMRNLIYYLKKEEKAVIKNQNIPLYKTISINNCKKQRKVLYIRDIKHQYIQQIFLILETKSQFFRNIKYQNHVLQFNHQSSKITTRLLKQSKLKLSNLELKLTLTPQLILLLVINPHYNNTKWHLFQSIFWIPQKVFFLTLKFCIKIAYYNQLNKKFIRGFEKILINKTELIYILELLFFLNQWLLKIMKNISSSQNLQALSLIDSYYVVLNDRKRIRQTTNFQSAQRKFKEKSVKIRRKSCHCQLCGEMSALQFNMMNVPFQKKEQIIEKVKKQNQETPCQLKERRSIFYQLQSLKSTENTNVRLSLQIHGISKNFCRPSTIKQLIAESNQRSRRGSLYGSYQGQTSTSDNHSVKSLSINIFQDQSPLKTQSPNNETITNRNTILSSKQNLMKNTYFSQSVRSLKTTQQSQFNKYKGCILPKLNQKKQED</sequence>
<reference evidence="1" key="1">
    <citation type="submission" date="2021-01" db="EMBL/GenBank/DDBJ databases">
        <authorList>
            <consortium name="Genoscope - CEA"/>
            <person name="William W."/>
        </authorList>
    </citation>
    <scope>NUCLEOTIDE SEQUENCE</scope>
</reference>